<name>A0A5J4RR27_9ZZZZ</name>
<evidence type="ECO:0000256" key="1">
    <source>
        <dbReference type="SAM" id="Phobius"/>
    </source>
</evidence>
<dbReference type="AlphaFoldDB" id="A0A5J4RR27"/>
<keyword evidence="1" id="KW-0472">Membrane</keyword>
<evidence type="ECO:0008006" key="3">
    <source>
        <dbReference type="Google" id="ProtNLM"/>
    </source>
</evidence>
<dbReference type="PANTHER" id="PTHR40940:SF2">
    <property type="entry name" value="BATD"/>
    <property type="match status" value="1"/>
</dbReference>
<keyword evidence="1" id="KW-0812">Transmembrane</keyword>
<dbReference type="EMBL" id="SNRY01000795">
    <property type="protein sequence ID" value="KAA6336417.1"/>
    <property type="molecule type" value="Genomic_DNA"/>
</dbReference>
<dbReference type="Pfam" id="PF13584">
    <property type="entry name" value="BatD"/>
    <property type="match status" value="3"/>
</dbReference>
<gene>
    <name evidence="2" type="ORF">EZS27_015429</name>
</gene>
<proteinExistence type="predicted"/>
<accession>A0A5J4RR27</accession>
<organism evidence="2">
    <name type="scientific">termite gut metagenome</name>
    <dbReference type="NCBI Taxonomy" id="433724"/>
    <lineage>
        <taxon>unclassified sequences</taxon>
        <taxon>metagenomes</taxon>
        <taxon>organismal metagenomes</taxon>
    </lineage>
</organism>
<feature type="transmembrane region" description="Helical" evidence="1">
    <location>
        <begin position="451"/>
        <end position="471"/>
    </location>
</feature>
<reference evidence="2" key="1">
    <citation type="submission" date="2019-03" db="EMBL/GenBank/DDBJ databases">
        <title>Single cell metagenomics reveals metabolic interactions within the superorganism composed of flagellate Streblomastix strix and complex community of Bacteroidetes bacteria on its surface.</title>
        <authorList>
            <person name="Treitli S.C."/>
            <person name="Kolisko M."/>
            <person name="Husnik F."/>
            <person name="Keeling P."/>
            <person name="Hampl V."/>
        </authorList>
    </citation>
    <scope>NUCLEOTIDE SEQUENCE</scope>
    <source>
        <strain evidence="2">STM</strain>
    </source>
</reference>
<comment type="caution">
    <text evidence="2">The sequence shown here is derived from an EMBL/GenBank/DDBJ whole genome shotgun (WGS) entry which is preliminary data.</text>
</comment>
<evidence type="ECO:0000313" key="2">
    <source>
        <dbReference type="EMBL" id="KAA6336417.1"/>
    </source>
</evidence>
<dbReference type="InterPro" id="IPR025738">
    <property type="entry name" value="BatD"/>
</dbReference>
<dbReference type="PANTHER" id="PTHR40940">
    <property type="entry name" value="PROTEIN BATD-RELATED"/>
    <property type="match status" value="1"/>
</dbReference>
<keyword evidence="1" id="KW-1133">Transmembrane helix</keyword>
<sequence length="599" mass="67103">MRKLTLLFIALLFSVNLLADEITFTASVPETVIVGQQFKLEYTVTTQKVKDFRVPAIKGFDVLMGPNSRVFDNQQWYNGKVTRNTGITYTYILLATAEGNFSIPGATIVADGKQMLSNPVAVKVLPQDKTESSSASAPTTSISDQDLFVTATASKTTLYEQEAFLLTFKLYTVVNASFENVKLPDFQGFHSQEVELPQNHKWELEHYKGRNYNSTVYRQFILFPQHSGQLSIDPARFDASIRKVVQSVDPFDAFFNGGQNYVDVKKTILSPKLTIDVKELPFGKPAGFSGGVGDFNITSSVNNTNIKTNDAITLKAVISGTGNLRLISTPELTFPSDFEVFDPKVDNNIRLTTNGHTGNKTIEYLVIPRHAGTYKIPALTFSYFDLKSKAYKTLTTEEYTINVEKGEGHSEQVISNFTNKEDVKILGEDIRFINLNNVTLHPKGQFFFGSMAYWLFYLIPGLAFIIFCIVYRKQATENANVVKMRTKKANKVATKRLKLAGTLLAEGKKELFYDEVLKALWGYISDKLNIPVSTLTKDNIEDKLKERGVDDALIKVFLDTLNECEFARFAPAADNQAMDNVYSSALEVIGKMENIIRIK</sequence>
<protein>
    <recommendedName>
        <fullName evidence="3">Protein BatD</fullName>
    </recommendedName>
</protein>